<dbReference type="Gene3D" id="3.30.40.10">
    <property type="entry name" value="Zinc/RING finger domain, C3HC4 (zinc finger)"/>
    <property type="match status" value="1"/>
</dbReference>
<dbReference type="Pfam" id="PF13920">
    <property type="entry name" value="zf-C3HC4_3"/>
    <property type="match status" value="1"/>
</dbReference>
<dbReference type="PROSITE" id="PS50089">
    <property type="entry name" value="ZF_RING_2"/>
    <property type="match status" value="1"/>
</dbReference>
<organism evidence="7 8">
    <name type="scientific">Handroanthus impetiginosus</name>
    <dbReference type="NCBI Taxonomy" id="429701"/>
    <lineage>
        <taxon>Eukaryota</taxon>
        <taxon>Viridiplantae</taxon>
        <taxon>Streptophyta</taxon>
        <taxon>Embryophyta</taxon>
        <taxon>Tracheophyta</taxon>
        <taxon>Spermatophyta</taxon>
        <taxon>Magnoliopsida</taxon>
        <taxon>eudicotyledons</taxon>
        <taxon>Gunneridae</taxon>
        <taxon>Pentapetalae</taxon>
        <taxon>asterids</taxon>
        <taxon>lamiids</taxon>
        <taxon>Lamiales</taxon>
        <taxon>Bignoniaceae</taxon>
        <taxon>Crescentiina</taxon>
        <taxon>Tabebuia alliance</taxon>
        <taxon>Handroanthus</taxon>
    </lineage>
</organism>
<dbReference type="OrthoDB" id="3045089at2759"/>
<dbReference type="Proteomes" id="UP000231279">
    <property type="component" value="Unassembled WGS sequence"/>
</dbReference>
<dbReference type="GO" id="GO:0008270">
    <property type="term" value="F:zinc ion binding"/>
    <property type="evidence" value="ECO:0007669"/>
    <property type="project" value="UniProtKB-KW"/>
</dbReference>
<feature type="transmembrane region" description="Helical" evidence="5">
    <location>
        <begin position="28"/>
        <end position="50"/>
    </location>
</feature>
<accession>A0A2G9HLJ7</accession>
<protein>
    <submittedName>
        <fullName evidence="7">Putative E3 ubiquitin ligase</fullName>
    </submittedName>
</protein>
<keyword evidence="7" id="KW-0436">Ligase</keyword>
<evidence type="ECO:0000313" key="8">
    <source>
        <dbReference type="Proteomes" id="UP000231279"/>
    </source>
</evidence>
<dbReference type="InterPro" id="IPR001841">
    <property type="entry name" value="Znf_RING"/>
</dbReference>
<dbReference type="SUPFAM" id="SSF57850">
    <property type="entry name" value="RING/U-box"/>
    <property type="match status" value="1"/>
</dbReference>
<keyword evidence="2 4" id="KW-0863">Zinc-finger</keyword>
<evidence type="ECO:0000256" key="3">
    <source>
        <dbReference type="ARBA" id="ARBA00022833"/>
    </source>
</evidence>
<feature type="domain" description="RING-type" evidence="6">
    <location>
        <begin position="105"/>
        <end position="145"/>
    </location>
</feature>
<evidence type="ECO:0000256" key="1">
    <source>
        <dbReference type="ARBA" id="ARBA00022723"/>
    </source>
</evidence>
<keyword evidence="5" id="KW-0812">Transmembrane</keyword>
<keyword evidence="1" id="KW-0479">Metal-binding</keyword>
<keyword evidence="5" id="KW-0472">Membrane</keyword>
<evidence type="ECO:0000256" key="5">
    <source>
        <dbReference type="SAM" id="Phobius"/>
    </source>
</evidence>
<sequence>MNNQFAVIVEVQKEGEETSVLVDYAMHLAFYAALTAIFLMVIALVVKLMWNCDGEDASSPTRANENSRLFLSKEEVAVGYGTNEKDLESGSSSSSDDELYDGKICVICYDDQRNCFFIPCGHCVTCHTCAHRIIKEKSKCCPICRGIIDKIRRLHIL</sequence>
<keyword evidence="8" id="KW-1185">Reference proteome</keyword>
<reference evidence="8" key="1">
    <citation type="journal article" date="2018" name="Gigascience">
        <title>Genome assembly of the Pink Ipe (Handroanthus impetiginosus, Bignoniaceae), a highly valued, ecologically keystone Neotropical timber forest tree.</title>
        <authorList>
            <person name="Silva-Junior O.B."/>
            <person name="Grattapaglia D."/>
            <person name="Novaes E."/>
            <person name="Collevatti R.G."/>
        </authorList>
    </citation>
    <scope>NUCLEOTIDE SEQUENCE [LARGE SCALE GENOMIC DNA]</scope>
    <source>
        <strain evidence="8">cv. UFG-1</strain>
    </source>
</reference>
<comment type="caution">
    <text evidence="7">The sequence shown here is derived from an EMBL/GenBank/DDBJ whole genome shotgun (WGS) entry which is preliminary data.</text>
</comment>
<evidence type="ECO:0000313" key="7">
    <source>
        <dbReference type="EMBL" id="PIN18384.1"/>
    </source>
</evidence>
<dbReference type="GO" id="GO:0016567">
    <property type="term" value="P:protein ubiquitination"/>
    <property type="evidence" value="ECO:0007669"/>
    <property type="project" value="TreeGrafter"/>
</dbReference>
<dbReference type="GO" id="GO:0016874">
    <property type="term" value="F:ligase activity"/>
    <property type="evidence" value="ECO:0007669"/>
    <property type="project" value="UniProtKB-KW"/>
</dbReference>
<proteinExistence type="predicted"/>
<name>A0A2G9HLJ7_9LAMI</name>
<dbReference type="EMBL" id="NKXS01001469">
    <property type="protein sequence ID" value="PIN18384.1"/>
    <property type="molecule type" value="Genomic_DNA"/>
</dbReference>
<evidence type="ECO:0000259" key="6">
    <source>
        <dbReference type="PROSITE" id="PS50089"/>
    </source>
</evidence>
<evidence type="ECO:0000256" key="4">
    <source>
        <dbReference type="PROSITE-ProRule" id="PRU00175"/>
    </source>
</evidence>
<keyword evidence="3" id="KW-0862">Zinc</keyword>
<dbReference type="InterPro" id="IPR013083">
    <property type="entry name" value="Znf_RING/FYVE/PHD"/>
</dbReference>
<gene>
    <name evidence="7" type="ORF">CDL12_08941</name>
</gene>
<evidence type="ECO:0000256" key="2">
    <source>
        <dbReference type="ARBA" id="ARBA00022771"/>
    </source>
</evidence>
<dbReference type="AlphaFoldDB" id="A0A2G9HLJ7"/>
<keyword evidence="5" id="KW-1133">Transmembrane helix</keyword>
<dbReference type="GO" id="GO:0061630">
    <property type="term" value="F:ubiquitin protein ligase activity"/>
    <property type="evidence" value="ECO:0007669"/>
    <property type="project" value="TreeGrafter"/>
</dbReference>
<dbReference type="PANTHER" id="PTHR46858:SF15">
    <property type="entry name" value="DEATH-ASSOCIATED INHIBITOR OF APOPTOSIS 1-LIKE"/>
    <property type="match status" value="1"/>
</dbReference>
<dbReference type="PANTHER" id="PTHR46858">
    <property type="entry name" value="OS05G0521000 PROTEIN"/>
    <property type="match status" value="1"/>
</dbReference>